<protein>
    <submittedName>
        <fullName evidence="3">Uncharacterized protein</fullName>
    </submittedName>
</protein>
<keyword evidence="2" id="KW-0812">Transmembrane</keyword>
<feature type="region of interest" description="Disordered" evidence="1">
    <location>
        <begin position="76"/>
        <end position="110"/>
    </location>
</feature>
<dbReference type="InterPro" id="IPR009567">
    <property type="entry name" value="SARAF"/>
</dbReference>
<accession>A0A077RB82</accession>
<keyword evidence="2" id="KW-1133">Transmembrane helix</keyword>
<sequence length="110" mass="11642">MQDPDSTASTSSSSGSWRPGFWTGLGLGGLAAAAATRNRRQQQGGFYPPQMGYAYDYDPGLGTGFARPARGFGREFYNGRGWDDDDRGVGSSSGLGAMRESTGFGGTRNR</sequence>
<dbReference type="AlphaFoldDB" id="A0A077RB82"/>
<evidence type="ECO:0000256" key="1">
    <source>
        <dbReference type="SAM" id="MobiDB-lite"/>
    </source>
</evidence>
<reference evidence="3" key="1">
    <citation type="journal article" date="2014" name="Genome Biol. Evol.">
        <title>Gene Loss Rather Than Gene Gain Is Associated with a Host Jump from Monocots to Dicots in the Smut Fungus Melanopsichium pennsylvanicum.</title>
        <authorList>
            <person name="Sharma R."/>
            <person name="Mishra B."/>
            <person name="Runge F."/>
            <person name="Thines M."/>
        </authorList>
    </citation>
    <scope>NUCLEOTIDE SEQUENCE</scope>
    <source>
        <strain evidence="3">4</strain>
    </source>
</reference>
<dbReference type="GO" id="GO:2001256">
    <property type="term" value="P:regulation of store-operated calcium entry"/>
    <property type="evidence" value="ECO:0007669"/>
    <property type="project" value="InterPro"/>
</dbReference>
<organism evidence="3">
    <name type="scientific">Melanopsichium pennsylvanicum 4</name>
    <dbReference type="NCBI Taxonomy" id="1398559"/>
    <lineage>
        <taxon>Eukaryota</taxon>
        <taxon>Fungi</taxon>
        <taxon>Dikarya</taxon>
        <taxon>Basidiomycota</taxon>
        <taxon>Ustilaginomycotina</taxon>
        <taxon>Ustilaginomycetes</taxon>
        <taxon>Ustilaginales</taxon>
        <taxon>Ustilaginaceae</taxon>
        <taxon>Melanopsichium</taxon>
    </lineage>
</organism>
<dbReference type="EMBL" id="HG529694">
    <property type="protein sequence ID" value="CDI56572.1"/>
    <property type="molecule type" value="Genomic_DNA"/>
</dbReference>
<dbReference type="Pfam" id="PF06682">
    <property type="entry name" value="SARAF"/>
    <property type="match status" value="1"/>
</dbReference>
<name>A0A077RB82_9BASI</name>
<proteinExistence type="predicted"/>
<evidence type="ECO:0000256" key="2">
    <source>
        <dbReference type="SAM" id="Phobius"/>
    </source>
</evidence>
<evidence type="ECO:0000313" key="3">
    <source>
        <dbReference type="EMBL" id="CDI56572.1"/>
    </source>
</evidence>
<feature type="transmembrane region" description="Helical" evidence="2">
    <location>
        <begin position="20"/>
        <end position="36"/>
    </location>
</feature>
<keyword evidence="2" id="KW-0472">Membrane</keyword>
<dbReference type="GO" id="GO:0005789">
    <property type="term" value="C:endoplasmic reticulum membrane"/>
    <property type="evidence" value="ECO:0007669"/>
    <property type="project" value="InterPro"/>
</dbReference>